<sequence>MNQSLIQSWKVAPEEDRVKVLTIRPEVVVVDLPATAEEPFDQWVVEATVDLFGRLRDRVHGAEPPDRVVVAVVEPDHCGSADRPALDAAVAAVRGGVLSLAVEIPAVRWAVVLLRNAQADGLEEVLAYLDGADAAYVTAATLDLRGAA</sequence>
<comment type="caution">
    <text evidence="1">The sequence shown here is derived from an EMBL/GenBank/DDBJ whole genome shotgun (WGS) entry which is preliminary data.</text>
</comment>
<dbReference type="Proteomes" id="UP000642070">
    <property type="component" value="Unassembled WGS sequence"/>
</dbReference>
<gene>
    <name evidence="1" type="ORF">GCM10007977_042380</name>
</gene>
<protein>
    <submittedName>
        <fullName evidence="1">Uncharacterized protein</fullName>
    </submittedName>
</protein>
<reference evidence="1" key="1">
    <citation type="journal article" date="2014" name="Int. J. Syst. Evol. Microbiol.">
        <title>Complete genome sequence of Corynebacterium casei LMG S-19264T (=DSM 44701T), isolated from a smear-ripened cheese.</title>
        <authorList>
            <consortium name="US DOE Joint Genome Institute (JGI-PGF)"/>
            <person name="Walter F."/>
            <person name="Albersmeier A."/>
            <person name="Kalinowski J."/>
            <person name="Ruckert C."/>
        </authorList>
    </citation>
    <scope>NUCLEOTIDE SEQUENCE</scope>
    <source>
        <strain evidence="1">JCM 19831</strain>
    </source>
</reference>
<name>A0A917WWX1_9ACTN</name>
<dbReference type="AlphaFoldDB" id="A0A917WWX1"/>
<reference evidence="1" key="2">
    <citation type="submission" date="2020-09" db="EMBL/GenBank/DDBJ databases">
        <authorList>
            <person name="Sun Q."/>
            <person name="Ohkuma M."/>
        </authorList>
    </citation>
    <scope>NUCLEOTIDE SEQUENCE</scope>
    <source>
        <strain evidence="1">JCM 19831</strain>
    </source>
</reference>
<dbReference type="RefSeq" id="WP_190251621.1">
    <property type="nucleotide sequence ID" value="NZ_BMPI01000019.1"/>
</dbReference>
<dbReference type="EMBL" id="BMPI01000019">
    <property type="protein sequence ID" value="GGM36472.1"/>
    <property type="molecule type" value="Genomic_DNA"/>
</dbReference>
<dbReference type="Gene3D" id="3.40.50.720">
    <property type="entry name" value="NAD(P)-binding Rossmann-like Domain"/>
    <property type="match status" value="1"/>
</dbReference>
<organism evidence="1 2">
    <name type="scientific">Dactylosporangium sucinum</name>
    <dbReference type="NCBI Taxonomy" id="1424081"/>
    <lineage>
        <taxon>Bacteria</taxon>
        <taxon>Bacillati</taxon>
        <taxon>Actinomycetota</taxon>
        <taxon>Actinomycetes</taxon>
        <taxon>Micromonosporales</taxon>
        <taxon>Micromonosporaceae</taxon>
        <taxon>Dactylosporangium</taxon>
    </lineage>
</organism>
<accession>A0A917WWX1</accession>
<keyword evidence="2" id="KW-1185">Reference proteome</keyword>
<proteinExistence type="predicted"/>
<evidence type="ECO:0000313" key="1">
    <source>
        <dbReference type="EMBL" id="GGM36472.1"/>
    </source>
</evidence>
<evidence type="ECO:0000313" key="2">
    <source>
        <dbReference type="Proteomes" id="UP000642070"/>
    </source>
</evidence>